<organism evidence="1 2">
    <name type="scientific">Microvirga thermotolerans</name>
    <dbReference type="NCBI Taxonomy" id="2651334"/>
    <lineage>
        <taxon>Bacteria</taxon>
        <taxon>Pseudomonadati</taxon>
        <taxon>Pseudomonadota</taxon>
        <taxon>Alphaproteobacteria</taxon>
        <taxon>Hyphomicrobiales</taxon>
        <taxon>Methylobacteriaceae</taxon>
        <taxon>Microvirga</taxon>
    </lineage>
</organism>
<dbReference type="AlphaFoldDB" id="A0A5P9JYR8"/>
<reference evidence="1 2" key="1">
    <citation type="submission" date="2019-10" db="EMBL/GenBank/DDBJ databases">
        <title>Isolation, Identification of Microvirga thermotolerans HR1, a novel thermophilic bacterium and Comparative Genomics of the genus Microvirga.</title>
        <authorList>
            <person name="Li J."/>
            <person name="Zhang W."/>
            <person name="Lin M."/>
            <person name="Wang J."/>
        </authorList>
    </citation>
    <scope>NUCLEOTIDE SEQUENCE [LARGE SCALE GENOMIC DNA]</scope>
    <source>
        <strain evidence="1 2">HR1</strain>
    </source>
</reference>
<sequence>MKPFLLAAAILVSPLSVVPGGIAFHRSLPPDDAGSRAAPGSLAVPVRADVEGDIAALPYRIGDRAGFRPVRVQNDSAVFTDGPADPADPGAQATVTVSPSPELRNLPEIPNAQRDRILRELAGSDPALADPVVEVLGAVQAGDTLRYEVVAKARLAGSGREVVRAVAVLFPGGTPLRVVATAPESERGEILPRLRSFVKGISGRR</sequence>
<proteinExistence type="predicted"/>
<dbReference type="Proteomes" id="UP000325614">
    <property type="component" value="Chromosome"/>
</dbReference>
<dbReference type="EMBL" id="CP045423">
    <property type="protein sequence ID" value="QFU17573.1"/>
    <property type="molecule type" value="Genomic_DNA"/>
</dbReference>
<dbReference type="RefSeq" id="WP_152587207.1">
    <property type="nucleotide sequence ID" value="NZ_CP045423.1"/>
</dbReference>
<accession>A0A5P9JYR8</accession>
<protein>
    <submittedName>
        <fullName evidence="1">Uncharacterized protein</fullName>
    </submittedName>
</protein>
<keyword evidence="2" id="KW-1185">Reference proteome</keyword>
<name>A0A5P9JYR8_9HYPH</name>
<dbReference type="KEGG" id="mico:GDR74_15880"/>
<gene>
    <name evidence="1" type="ORF">GDR74_15880</name>
</gene>
<evidence type="ECO:0000313" key="1">
    <source>
        <dbReference type="EMBL" id="QFU17573.1"/>
    </source>
</evidence>
<evidence type="ECO:0000313" key="2">
    <source>
        <dbReference type="Proteomes" id="UP000325614"/>
    </source>
</evidence>